<dbReference type="InterPro" id="IPR050503">
    <property type="entry name" value="cAMP-dep_PK_reg_su-like"/>
</dbReference>
<dbReference type="AlphaFoldDB" id="A0A7M5V3P1"/>
<dbReference type="SUPFAM" id="SSF51206">
    <property type="entry name" value="cAMP-binding domain-like"/>
    <property type="match status" value="1"/>
</dbReference>
<organism evidence="5 6">
    <name type="scientific">Clytia hemisphaerica</name>
    <dbReference type="NCBI Taxonomy" id="252671"/>
    <lineage>
        <taxon>Eukaryota</taxon>
        <taxon>Metazoa</taxon>
        <taxon>Cnidaria</taxon>
        <taxon>Hydrozoa</taxon>
        <taxon>Hydroidolina</taxon>
        <taxon>Leptothecata</taxon>
        <taxon>Obeliida</taxon>
        <taxon>Clytiidae</taxon>
        <taxon>Clytia</taxon>
    </lineage>
</organism>
<dbReference type="InterPro" id="IPR018488">
    <property type="entry name" value="cNMP-bd_CS"/>
</dbReference>
<dbReference type="PROSITE" id="PS50042">
    <property type="entry name" value="CNMP_BINDING_3"/>
    <property type="match status" value="2"/>
</dbReference>
<proteinExistence type="inferred from homology"/>
<comment type="similarity">
    <text evidence="1">Belongs to the cAMP-dependent kinase regulatory chain family.</text>
</comment>
<dbReference type="InterPro" id="IPR014710">
    <property type="entry name" value="RmlC-like_jellyroll"/>
</dbReference>
<dbReference type="SMART" id="SM00100">
    <property type="entry name" value="cNMP"/>
    <property type="match status" value="1"/>
</dbReference>
<dbReference type="GO" id="GO:0034236">
    <property type="term" value="F:protein kinase A catalytic subunit binding"/>
    <property type="evidence" value="ECO:0007669"/>
    <property type="project" value="TreeGrafter"/>
</dbReference>
<accession>A0A7M5V3P1</accession>
<dbReference type="PRINTS" id="PR00103">
    <property type="entry name" value="CAMPKINASE"/>
</dbReference>
<keyword evidence="2" id="KW-0547">Nucleotide-binding</keyword>
<dbReference type="PROSITE" id="PS00888">
    <property type="entry name" value="CNMP_BINDING_1"/>
    <property type="match status" value="1"/>
</dbReference>
<dbReference type="Gene3D" id="2.60.120.10">
    <property type="entry name" value="Jelly Rolls"/>
    <property type="match status" value="1"/>
</dbReference>
<dbReference type="FunFam" id="2.60.120.10:FF:000108">
    <property type="entry name" value="cAMP-dependent protein kinase type II regulatory subunit"/>
    <property type="match status" value="1"/>
</dbReference>
<keyword evidence="2" id="KW-0116">cAMP-binding</keyword>
<dbReference type="GO" id="GO:0005829">
    <property type="term" value="C:cytosol"/>
    <property type="evidence" value="ECO:0007669"/>
    <property type="project" value="TreeGrafter"/>
</dbReference>
<feature type="domain" description="Cyclic nucleotide-binding" evidence="4">
    <location>
        <begin position="77"/>
        <end position="197"/>
    </location>
</feature>
<keyword evidence="6" id="KW-1185">Reference proteome</keyword>
<dbReference type="GO" id="GO:0030552">
    <property type="term" value="F:cAMP binding"/>
    <property type="evidence" value="ECO:0007669"/>
    <property type="project" value="UniProtKB-KW"/>
</dbReference>
<dbReference type="Pfam" id="PF00027">
    <property type="entry name" value="cNMP_binding"/>
    <property type="match status" value="1"/>
</dbReference>
<dbReference type="EnsemblMetazoa" id="CLYHEMT010785.1">
    <property type="protein sequence ID" value="CLYHEMP010785.1"/>
    <property type="gene ID" value="CLYHEMG010785"/>
</dbReference>
<evidence type="ECO:0000256" key="3">
    <source>
        <dbReference type="ARBA" id="ARBA00023149"/>
    </source>
</evidence>
<dbReference type="InterPro" id="IPR018490">
    <property type="entry name" value="cNMP-bd_dom_sf"/>
</dbReference>
<dbReference type="GO" id="GO:0004862">
    <property type="term" value="F:cAMP-dependent protein kinase inhibitor activity"/>
    <property type="evidence" value="ECO:0007669"/>
    <property type="project" value="TreeGrafter"/>
</dbReference>
<reference evidence="5" key="1">
    <citation type="submission" date="2021-01" db="UniProtKB">
        <authorList>
            <consortium name="EnsemblMetazoa"/>
        </authorList>
    </citation>
    <scope>IDENTIFICATION</scope>
</reference>
<evidence type="ECO:0000256" key="1">
    <source>
        <dbReference type="ARBA" id="ARBA00005753"/>
    </source>
</evidence>
<dbReference type="PANTHER" id="PTHR11635">
    <property type="entry name" value="CAMP-DEPENDENT PROTEIN KINASE REGULATORY CHAIN"/>
    <property type="match status" value="1"/>
</dbReference>
<dbReference type="InterPro" id="IPR000595">
    <property type="entry name" value="cNMP-bd_dom"/>
</dbReference>
<evidence type="ECO:0000259" key="4">
    <source>
        <dbReference type="PROSITE" id="PS50042"/>
    </source>
</evidence>
<dbReference type="CDD" id="cd00038">
    <property type="entry name" value="CAP_ED"/>
    <property type="match status" value="1"/>
</dbReference>
<feature type="domain" description="Cyclic nucleotide-binding" evidence="4">
    <location>
        <begin position="33"/>
        <end position="74"/>
    </location>
</feature>
<dbReference type="GO" id="GO:0005952">
    <property type="term" value="C:cAMP-dependent protein kinase complex"/>
    <property type="evidence" value="ECO:0007669"/>
    <property type="project" value="InterPro"/>
</dbReference>
<evidence type="ECO:0000313" key="6">
    <source>
        <dbReference type="Proteomes" id="UP000594262"/>
    </source>
</evidence>
<protein>
    <recommendedName>
        <fullName evidence="4">Cyclic nucleotide-binding domain-containing protein</fullName>
    </recommendedName>
</protein>
<dbReference type="PANTHER" id="PTHR11635:SF152">
    <property type="entry name" value="CAMP-DEPENDENT PROTEIN KINASE TYPE I REGULATORY SUBUNIT-RELATED"/>
    <property type="match status" value="1"/>
</dbReference>
<keyword evidence="3" id="KW-0114">cAMP</keyword>
<dbReference type="OrthoDB" id="417078at2759"/>
<sequence>PPGYPISSTGGHGLFLKKPIMTFTVYSYFPSYRAATIVSNDEGIIWALDRVTFRRIVLKAAYLRRKMHEALLEKVPMLKHLNEFERMNVADALESRQYNDDVTIIRQGEEGSSMFFIEKGEVSVKIQDDSGREVEVTTLREGQYFGELALVTHKPRAASVYSKGDCKVAALDILAFERLLGSCMEVMKRSIGDYEEQLKKLGLSNRDLRGK</sequence>
<name>A0A7M5V3P1_9CNID</name>
<dbReference type="Proteomes" id="UP000594262">
    <property type="component" value="Unplaced"/>
</dbReference>
<evidence type="ECO:0000256" key="2">
    <source>
        <dbReference type="ARBA" id="ARBA00022566"/>
    </source>
</evidence>
<evidence type="ECO:0000313" key="5">
    <source>
        <dbReference type="EnsemblMetazoa" id="CLYHEMP010785.1"/>
    </source>
</evidence>
<dbReference type="PROSITE" id="PS00889">
    <property type="entry name" value="CNMP_BINDING_2"/>
    <property type="match status" value="1"/>
</dbReference>